<dbReference type="Gene3D" id="3.90.280.10">
    <property type="entry name" value="PEBP-like"/>
    <property type="match status" value="1"/>
</dbReference>
<evidence type="ECO:0008006" key="3">
    <source>
        <dbReference type="Google" id="ProtNLM"/>
    </source>
</evidence>
<dbReference type="InterPro" id="IPR049556">
    <property type="entry name" value="PhiB"/>
</dbReference>
<dbReference type="CDD" id="cd00457">
    <property type="entry name" value="PEBP"/>
    <property type="match status" value="1"/>
</dbReference>
<dbReference type="Pfam" id="PF01161">
    <property type="entry name" value="PBP"/>
    <property type="match status" value="1"/>
</dbReference>
<dbReference type="InterPro" id="IPR008914">
    <property type="entry name" value="PEBP"/>
</dbReference>
<sequence length="209" mass="22930">MPGILDYVQYSLGWLLYSVRGHDAKHIANSAAFKDVPEPNMTLEAPEYGISGSPLLSQHTCMAEHGQGTMPSLCWTSPSSGKGEEIKEQVLLCEDPDPPIPGMMIDHGIYYGIPPDVRKAEHGDISNVNGYVTGAGWKYIPTLRGTSWIPPGAPLGHGPHRYVFTVIALNEKLALDGERVNKQKLKDAMVGKVIGWGQWVGVFERPWPQ</sequence>
<dbReference type="EMBL" id="VIFY01000075">
    <property type="protein sequence ID" value="TQB71717.1"/>
    <property type="molecule type" value="Genomic_DNA"/>
</dbReference>
<organism evidence="1 2">
    <name type="scientific">Monascus purpureus</name>
    <name type="common">Red mold</name>
    <name type="synonym">Monascus anka</name>
    <dbReference type="NCBI Taxonomy" id="5098"/>
    <lineage>
        <taxon>Eukaryota</taxon>
        <taxon>Fungi</taxon>
        <taxon>Dikarya</taxon>
        <taxon>Ascomycota</taxon>
        <taxon>Pezizomycotina</taxon>
        <taxon>Eurotiomycetes</taxon>
        <taxon>Eurotiomycetidae</taxon>
        <taxon>Eurotiales</taxon>
        <taxon>Aspergillaceae</taxon>
        <taxon>Monascus</taxon>
    </lineage>
</organism>
<name>A0A507QW60_MONPU</name>
<dbReference type="SUPFAM" id="SSF49777">
    <property type="entry name" value="PEBP-like"/>
    <property type="match status" value="1"/>
</dbReference>
<evidence type="ECO:0000313" key="1">
    <source>
        <dbReference type="EMBL" id="TQB71717.1"/>
    </source>
</evidence>
<reference evidence="1 2" key="1">
    <citation type="submission" date="2019-06" db="EMBL/GenBank/DDBJ databases">
        <title>Wine fermentation using esterase from Monascus purpureus.</title>
        <authorList>
            <person name="Geng C."/>
            <person name="Zhang Y."/>
        </authorList>
    </citation>
    <scope>NUCLEOTIDE SEQUENCE [LARGE SCALE GENOMIC DNA]</scope>
    <source>
        <strain evidence="1">HQ1</strain>
    </source>
</reference>
<gene>
    <name evidence="1" type="ORF">MPDQ_007298</name>
</gene>
<dbReference type="PANTHER" id="PTHR30289:SF13">
    <property type="entry name" value="PEBP-LIKE PROTEIN"/>
    <property type="match status" value="1"/>
</dbReference>
<dbReference type="InterPro" id="IPR036610">
    <property type="entry name" value="PEBP-like_sf"/>
</dbReference>
<dbReference type="Proteomes" id="UP000319663">
    <property type="component" value="Unassembled WGS sequence"/>
</dbReference>
<dbReference type="AlphaFoldDB" id="A0A507QW60"/>
<dbReference type="STRING" id="5098.A0A507QW60"/>
<accession>A0A507QW60</accession>
<comment type="caution">
    <text evidence="1">The sequence shown here is derived from an EMBL/GenBank/DDBJ whole genome shotgun (WGS) entry which is preliminary data.</text>
</comment>
<evidence type="ECO:0000313" key="2">
    <source>
        <dbReference type="Proteomes" id="UP000319663"/>
    </source>
</evidence>
<protein>
    <recommendedName>
        <fullName evidence="3">PEBP-like protein</fullName>
    </recommendedName>
</protein>
<dbReference type="PANTHER" id="PTHR30289">
    <property type="entry name" value="UNCHARACTERIZED PROTEIN YBCL-RELATED"/>
    <property type="match status" value="1"/>
</dbReference>
<keyword evidence="2" id="KW-1185">Reference proteome</keyword>
<dbReference type="OrthoDB" id="10251855at2759"/>
<proteinExistence type="predicted"/>